<dbReference type="GO" id="GO:0071555">
    <property type="term" value="P:cell wall organization"/>
    <property type="evidence" value="ECO:0007669"/>
    <property type="project" value="UniProtKB-UniRule"/>
</dbReference>
<dbReference type="GO" id="GO:0018104">
    <property type="term" value="P:peptidoglycan-protein cross-linking"/>
    <property type="evidence" value="ECO:0007669"/>
    <property type="project" value="TreeGrafter"/>
</dbReference>
<dbReference type="InterPro" id="IPR038063">
    <property type="entry name" value="Transpep_catalytic_dom"/>
</dbReference>
<dbReference type="UniPathway" id="UPA00219"/>
<dbReference type="RefSeq" id="WP_125119856.1">
    <property type="nucleotide sequence ID" value="NZ_AP019309.1"/>
</dbReference>
<keyword evidence="10" id="KW-1185">Reference proteome</keyword>
<keyword evidence="5 6" id="KW-0961">Cell wall biogenesis/degradation</keyword>
<dbReference type="Proteomes" id="UP000268059">
    <property type="component" value="Chromosome"/>
</dbReference>
<dbReference type="KEGG" id="ebm:SG0102_20270"/>
<dbReference type="InterPro" id="IPR022029">
    <property type="entry name" value="YoaR-like_PG-bd"/>
</dbReference>
<evidence type="ECO:0000256" key="6">
    <source>
        <dbReference type="PROSITE-ProRule" id="PRU01373"/>
    </source>
</evidence>
<feature type="transmembrane region" description="Helical" evidence="7">
    <location>
        <begin position="5"/>
        <end position="26"/>
    </location>
</feature>
<proteinExistence type="predicted"/>
<evidence type="ECO:0000313" key="10">
    <source>
        <dbReference type="Proteomes" id="UP000268059"/>
    </source>
</evidence>
<evidence type="ECO:0000256" key="2">
    <source>
        <dbReference type="ARBA" id="ARBA00022679"/>
    </source>
</evidence>
<dbReference type="OrthoDB" id="3176960at2"/>
<dbReference type="SUPFAM" id="SSF141523">
    <property type="entry name" value="L,D-transpeptidase catalytic domain-like"/>
    <property type="match status" value="1"/>
</dbReference>
<keyword evidence="3 6" id="KW-0133">Cell shape</keyword>
<dbReference type="InterPro" id="IPR038054">
    <property type="entry name" value="LD_TPept-like_central_sf"/>
</dbReference>
<dbReference type="CDD" id="cd16913">
    <property type="entry name" value="YkuD_like"/>
    <property type="match status" value="1"/>
</dbReference>
<dbReference type="Pfam" id="PF03734">
    <property type="entry name" value="YkuD"/>
    <property type="match status" value="1"/>
</dbReference>
<feature type="domain" description="L,D-TPase catalytic" evidence="8">
    <location>
        <begin position="368"/>
        <end position="490"/>
    </location>
</feature>
<keyword evidence="7" id="KW-0472">Membrane</keyword>
<sequence length="491" mass="55561">MKRKYLYIGLAVLVAILVGIIAYYNIANKDRWYNNTTINGIDVSGLTLQQSKDKIQKSLDGYTLTIKGRNNGTMTIDGDDINYKATVSKKIENAFSDAHKGISFPFKSYSYSLVHDVTYNASKLANVIKKSELVKGSKTYKVRAPRPVYIAYSTSKKSYQVNDAEPGNTIDTDGLTKAVVKSFKSVSKTLDISTSKYNSCYKTAKETASRSELQNRLAAYNNKGLRYITWTIAEGHTETMTPDDIAKMLYWANGKVAVNDEKLQAYVEKLCLKYKTVGQKRTYTSHTGKKLSTTEGDYGWRVDYAKAIAQARQAMNKAIPQDSTDAYVKDQSEDNIKAVTLKYDIPWYSKSTYKINWNNFKDDWDQKNYTEVDLGAQMVYVFRNGKVAYSTPCISGKPVPGRKTTTGAFFIKEHQMNRTLIGENYQTPVKYWVRITWTGTGFHAAPWQSWGSWSPSYYKSRGSHGCINLSMGSAAKMYSITKYGEMVFMHY</sequence>
<evidence type="ECO:0000256" key="4">
    <source>
        <dbReference type="ARBA" id="ARBA00022984"/>
    </source>
</evidence>
<evidence type="ECO:0000256" key="7">
    <source>
        <dbReference type="SAM" id="Phobius"/>
    </source>
</evidence>
<evidence type="ECO:0000259" key="8">
    <source>
        <dbReference type="PROSITE" id="PS52029"/>
    </source>
</evidence>
<evidence type="ECO:0000256" key="1">
    <source>
        <dbReference type="ARBA" id="ARBA00004752"/>
    </source>
</evidence>
<dbReference type="SUPFAM" id="SSF143985">
    <property type="entry name" value="L,D-transpeptidase pre-catalytic domain-like"/>
    <property type="match status" value="1"/>
</dbReference>
<evidence type="ECO:0000256" key="3">
    <source>
        <dbReference type="ARBA" id="ARBA00022960"/>
    </source>
</evidence>
<dbReference type="PROSITE" id="PS52029">
    <property type="entry name" value="LD_TPASE"/>
    <property type="match status" value="1"/>
</dbReference>
<reference evidence="9 10" key="1">
    <citation type="submission" date="2018-11" db="EMBL/GenBank/DDBJ databases">
        <title>Novel Erysipelotrichaceae bacterium isolated from small intestine of a swine.</title>
        <authorList>
            <person name="Kim J.S."/>
            <person name="Choe H."/>
            <person name="Lee Y.R."/>
            <person name="Kim K.M."/>
            <person name="Park D.S."/>
        </authorList>
    </citation>
    <scope>NUCLEOTIDE SEQUENCE [LARGE SCALE GENOMIC DNA]</scope>
    <source>
        <strain evidence="9 10">SG0102</strain>
    </source>
</reference>
<dbReference type="GO" id="GO:0016740">
    <property type="term" value="F:transferase activity"/>
    <property type="evidence" value="ECO:0007669"/>
    <property type="project" value="UniProtKB-KW"/>
</dbReference>
<keyword evidence="2" id="KW-0808">Transferase</keyword>
<dbReference type="InterPro" id="IPR005490">
    <property type="entry name" value="LD_TPept_cat_dom"/>
</dbReference>
<dbReference type="PANTHER" id="PTHR30582:SF2">
    <property type="entry name" value="L,D-TRANSPEPTIDASE YCIB-RELATED"/>
    <property type="match status" value="1"/>
</dbReference>
<dbReference type="Pfam" id="PF12229">
    <property type="entry name" value="PG_binding_4"/>
    <property type="match status" value="1"/>
</dbReference>
<dbReference type="AlphaFoldDB" id="A0A3G9JQ21"/>
<feature type="active site" description="Nucleophile" evidence="6">
    <location>
        <position position="466"/>
    </location>
</feature>
<dbReference type="InParanoid" id="A0A3G9JQ21"/>
<dbReference type="EMBL" id="AP019309">
    <property type="protein sequence ID" value="BBH27093.1"/>
    <property type="molecule type" value="Genomic_DNA"/>
</dbReference>
<protein>
    <submittedName>
        <fullName evidence="9">Peptidoglycan-binding protein</fullName>
    </submittedName>
</protein>
<dbReference type="PANTHER" id="PTHR30582">
    <property type="entry name" value="L,D-TRANSPEPTIDASE"/>
    <property type="match status" value="1"/>
</dbReference>
<feature type="active site" description="Proton donor/acceptor" evidence="6">
    <location>
        <position position="443"/>
    </location>
</feature>
<dbReference type="InterPro" id="IPR050979">
    <property type="entry name" value="LD-transpeptidase"/>
</dbReference>
<dbReference type="GO" id="GO:0008360">
    <property type="term" value="P:regulation of cell shape"/>
    <property type="evidence" value="ECO:0007669"/>
    <property type="project" value="UniProtKB-UniRule"/>
</dbReference>
<evidence type="ECO:0000256" key="5">
    <source>
        <dbReference type="ARBA" id="ARBA00023316"/>
    </source>
</evidence>
<accession>A0A3G9JQ21</accession>
<keyword evidence="4 6" id="KW-0573">Peptidoglycan synthesis</keyword>
<evidence type="ECO:0000313" key="9">
    <source>
        <dbReference type="EMBL" id="BBH27093.1"/>
    </source>
</evidence>
<gene>
    <name evidence="9" type="ORF">SG0102_20270</name>
</gene>
<name>A0A3G9JQ21_9FIRM</name>
<keyword evidence="7" id="KW-0812">Transmembrane</keyword>
<organism evidence="9 10">
    <name type="scientific">Intestinibaculum porci</name>
    <dbReference type="NCBI Taxonomy" id="2487118"/>
    <lineage>
        <taxon>Bacteria</taxon>
        <taxon>Bacillati</taxon>
        <taxon>Bacillota</taxon>
        <taxon>Erysipelotrichia</taxon>
        <taxon>Erysipelotrichales</taxon>
        <taxon>Erysipelotrichaceae</taxon>
        <taxon>Intestinibaculum</taxon>
    </lineage>
</organism>
<keyword evidence="7" id="KW-1133">Transmembrane helix</keyword>
<dbReference type="GO" id="GO:0071972">
    <property type="term" value="F:peptidoglycan L,D-transpeptidase activity"/>
    <property type="evidence" value="ECO:0007669"/>
    <property type="project" value="TreeGrafter"/>
</dbReference>
<dbReference type="Gene3D" id="3.10.20.800">
    <property type="match status" value="1"/>
</dbReference>
<comment type="pathway">
    <text evidence="1 6">Cell wall biogenesis; peptidoglycan biosynthesis.</text>
</comment>
<dbReference type="GO" id="GO:0005576">
    <property type="term" value="C:extracellular region"/>
    <property type="evidence" value="ECO:0007669"/>
    <property type="project" value="TreeGrafter"/>
</dbReference>
<dbReference type="Gene3D" id="2.40.440.10">
    <property type="entry name" value="L,D-transpeptidase catalytic domain-like"/>
    <property type="match status" value="1"/>
</dbReference>